<keyword evidence="5 8" id="KW-0378">Hydrolase</keyword>
<dbReference type="PANTHER" id="PTHR33938">
    <property type="entry name" value="FERULOYL ESTERASE B-RELATED"/>
    <property type="match status" value="1"/>
</dbReference>
<comment type="caution">
    <text evidence="9">The sequence shown here is derived from an EMBL/GenBank/DDBJ whole genome shotgun (WGS) entry which is preliminary data.</text>
</comment>
<dbReference type="GO" id="GO:0046872">
    <property type="term" value="F:metal ion binding"/>
    <property type="evidence" value="ECO:0007669"/>
    <property type="project" value="UniProtKB-KW"/>
</dbReference>
<evidence type="ECO:0000313" key="9">
    <source>
        <dbReference type="EMBL" id="RMY79263.1"/>
    </source>
</evidence>
<dbReference type="VEuPathDB" id="FungiDB:BTJ68_11214"/>
<dbReference type="EMBL" id="QWIQ01000702">
    <property type="protein sequence ID" value="RMY79263.1"/>
    <property type="molecule type" value="Genomic_DNA"/>
</dbReference>
<keyword evidence="3" id="KW-0479">Metal-binding</keyword>
<reference evidence="9 10" key="1">
    <citation type="journal article" date="2018" name="BMC Genomics">
        <title>Genomic evidence for intraspecific hybridization in a clonal and extremely halotolerant yeast.</title>
        <authorList>
            <person name="Gostincar C."/>
            <person name="Stajich J.E."/>
            <person name="Zupancic J."/>
            <person name="Zalar P."/>
            <person name="Gunde-Cimerman N."/>
        </authorList>
    </citation>
    <scope>NUCLEOTIDE SEQUENCE [LARGE SCALE GENOMIC DNA]</scope>
    <source>
        <strain evidence="9 10">EXF-171</strain>
    </source>
</reference>
<evidence type="ECO:0000256" key="4">
    <source>
        <dbReference type="ARBA" id="ARBA00022729"/>
    </source>
</evidence>
<dbReference type="EC" id="3.1.1.-" evidence="8"/>
<evidence type="ECO:0000256" key="2">
    <source>
        <dbReference type="ARBA" id="ARBA00022487"/>
    </source>
</evidence>
<evidence type="ECO:0000256" key="7">
    <source>
        <dbReference type="ARBA" id="ARBA00023157"/>
    </source>
</evidence>
<gene>
    <name evidence="9" type="ORF">D0862_13204</name>
</gene>
<dbReference type="PANTHER" id="PTHR33938:SF2">
    <property type="entry name" value="CARBOXYLIC ESTER HYDROLASE"/>
    <property type="match status" value="1"/>
</dbReference>
<accession>A0A3M7ERV9</accession>
<protein>
    <recommendedName>
        <fullName evidence="8">Carboxylic ester hydrolase</fullName>
        <ecNumber evidence="8">3.1.1.-</ecNumber>
    </recommendedName>
</protein>
<feature type="chain" id="PRO_5017847412" description="Carboxylic ester hydrolase" evidence="8">
    <location>
        <begin position="32"/>
        <end position="564"/>
    </location>
</feature>
<keyword evidence="6" id="KW-0106">Calcium</keyword>
<feature type="signal peptide" evidence="8">
    <location>
        <begin position="1"/>
        <end position="31"/>
    </location>
</feature>
<dbReference type="InterPro" id="IPR011118">
    <property type="entry name" value="Tannase/feruloyl_esterase"/>
</dbReference>
<evidence type="ECO:0000256" key="8">
    <source>
        <dbReference type="RuleBase" id="RU361238"/>
    </source>
</evidence>
<organism evidence="9 10">
    <name type="scientific">Hortaea werneckii</name>
    <name type="common">Black yeast</name>
    <name type="synonym">Cladosporium werneckii</name>
    <dbReference type="NCBI Taxonomy" id="91943"/>
    <lineage>
        <taxon>Eukaryota</taxon>
        <taxon>Fungi</taxon>
        <taxon>Dikarya</taxon>
        <taxon>Ascomycota</taxon>
        <taxon>Pezizomycotina</taxon>
        <taxon>Dothideomycetes</taxon>
        <taxon>Dothideomycetidae</taxon>
        <taxon>Mycosphaerellales</taxon>
        <taxon>Teratosphaeriaceae</taxon>
        <taxon>Hortaea</taxon>
    </lineage>
</organism>
<keyword evidence="7" id="KW-1015">Disulfide bond</keyword>
<sequence>MTAVLVRVNSLATMHLSTLSLLPLLASTGLAFNCTREAFADILPSNASVSFTRSIPVDGNSTFVVPAGDIAYPTSPTGLQPLCAVQINASSSDCSAYSFGLFLPDEWNERFLAVGNGGFAGGINWLDMGAGVGYGFAVMSTDTGHNSTPTDIEWALNSPQKKIDWGYRAMHGSVELSKHIVESYYNQAPKYNYYSGCSTGGRQGIRDIQLYPDDFDGVLAGAPAWWTSHLQTWTVKIGLYNSPNASASHIPPSLFGVVGAEILKQCDPQDGLVDNIISDPEGCNVNLEAMLCGPNVTNQTTAACLTAEQIGTLYNIYNDYVDVNQTFVFPHLELGSEAQWPVLLGLGEPAPLGTEFVRYFLLNDPAWNYTEFSYDTVELADRLDPGNATADDFDLSPFYHHGGKLLHYHGYADALIATGSSIYFYNQVLKTLKPKGIDLDSWYRFFLIPGMQHCTGTPANMDAPWYIAGANQAGALNSSVHSVPGFCDAKHDALLALMAWVERDEAPESLVATKFVNETLPAEVRRQRPLCPYPQQAKFGGQGDPDEARNWKCEGLYGMRTQYS</sequence>
<proteinExistence type="inferred from homology"/>
<dbReference type="AlphaFoldDB" id="A0A3M7ERV9"/>
<keyword evidence="4 8" id="KW-0732">Signal</keyword>
<dbReference type="GO" id="GO:0030600">
    <property type="term" value="F:feruloyl esterase activity"/>
    <property type="evidence" value="ECO:0007669"/>
    <property type="project" value="UniProtKB-ARBA"/>
</dbReference>
<evidence type="ECO:0000256" key="3">
    <source>
        <dbReference type="ARBA" id="ARBA00022723"/>
    </source>
</evidence>
<dbReference type="Pfam" id="PF07519">
    <property type="entry name" value="Tannase"/>
    <property type="match status" value="2"/>
</dbReference>
<evidence type="ECO:0000256" key="6">
    <source>
        <dbReference type="ARBA" id="ARBA00022837"/>
    </source>
</evidence>
<comment type="similarity">
    <text evidence="1 8">Belongs to the tannase family.</text>
</comment>
<dbReference type="InterPro" id="IPR029058">
    <property type="entry name" value="AB_hydrolase_fold"/>
</dbReference>
<name>A0A3M7ERV9_HORWE</name>
<dbReference type="Proteomes" id="UP000281468">
    <property type="component" value="Unassembled WGS sequence"/>
</dbReference>
<evidence type="ECO:0000313" key="10">
    <source>
        <dbReference type="Proteomes" id="UP000281468"/>
    </source>
</evidence>
<dbReference type="SUPFAM" id="SSF53474">
    <property type="entry name" value="alpha/beta-Hydrolases"/>
    <property type="match status" value="1"/>
</dbReference>
<keyword evidence="2" id="KW-0719">Serine esterase</keyword>
<evidence type="ECO:0000256" key="5">
    <source>
        <dbReference type="ARBA" id="ARBA00022801"/>
    </source>
</evidence>
<evidence type="ECO:0000256" key="1">
    <source>
        <dbReference type="ARBA" id="ARBA00006249"/>
    </source>
</evidence>